<dbReference type="AlphaFoldDB" id="A0A7S3D4R5"/>
<protein>
    <recommendedName>
        <fullName evidence="3">U-box domain-containing protein</fullName>
    </recommendedName>
</protein>
<keyword evidence="2" id="KW-1133">Transmembrane helix</keyword>
<dbReference type="InterPro" id="IPR013083">
    <property type="entry name" value="Znf_RING/FYVE/PHD"/>
</dbReference>
<dbReference type="EMBL" id="HBIB01013196">
    <property type="protein sequence ID" value="CAE0246517.1"/>
    <property type="molecule type" value="Transcribed_RNA"/>
</dbReference>
<dbReference type="Gene3D" id="3.30.40.10">
    <property type="entry name" value="Zinc/RING finger domain, C3HC4 (zinc finger)"/>
    <property type="match status" value="1"/>
</dbReference>
<reference evidence="4" key="1">
    <citation type="submission" date="2021-01" db="EMBL/GenBank/DDBJ databases">
        <authorList>
            <person name="Corre E."/>
            <person name="Pelletier E."/>
            <person name="Niang G."/>
            <person name="Scheremetjew M."/>
            <person name="Finn R."/>
            <person name="Kale V."/>
            <person name="Holt S."/>
            <person name="Cochrane G."/>
            <person name="Meng A."/>
            <person name="Brown T."/>
            <person name="Cohen L."/>
        </authorList>
    </citation>
    <scope>NUCLEOTIDE SEQUENCE</scope>
    <source>
        <strain evidence="4">NIES-2562</strain>
    </source>
</reference>
<keyword evidence="2" id="KW-0812">Transmembrane</keyword>
<organism evidence="4">
    <name type="scientific">Palpitomonas bilix</name>
    <dbReference type="NCBI Taxonomy" id="652834"/>
    <lineage>
        <taxon>Eukaryota</taxon>
        <taxon>Eukaryota incertae sedis</taxon>
    </lineage>
</organism>
<proteinExistence type="predicted"/>
<sequence>MSDGGVGKAVGIAVGAAAAGALLTFVGNKLFEELNLEKKHTRQSKFAPADGVFTSLREEARRSQQQGTTTASSSRTNLEELDSFCCPITRELMVDPVTTPFGHSYERQAIERWIERDGTCPITKRPLQKSDLIPAINLRNAIAELMKGESHAPSEKREGGDGQRQEENGDDQSLQGSVLHYHIDIAPHLLSNVGVTSGEDLRLEDGSTAYSTREESDVDKVAMATLAANMTEAAAQLHEQGHPESRRVQGIANAVAAAATTAHLTYVTFSPSDRILFSAQIGAITVENIGVHDITLIGRKRSAPQGKKGGITGQYLLTSRVRKTIQFRGHCCIELRALPNTPCVNLRVVSFAPSSKEGDDILGLVN</sequence>
<dbReference type="InterPro" id="IPR052085">
    <property type="entry name" value="WD-SAM-U-box"/>
</dbReference>
<evidence type="ECO:0000259" key="3">
    <source>
        <dbReference type="PROSITE" id="PS51698"/>
    </source>
</evidence>
<dbReference type="Pfam" id="PF04564">
    <property type="entry name" value="U-box"/>
    <property type="match status" value="1"/>
</dbReference>
<feature type="transmembrane region" description="Helical" evidence="2">
    <location>
        <begin position="12"/>
        <end position="31"/>
    </location>
</feature>
<dbReference type="GO" id="GO:0016567">
    <property type="term" value="P:protein ubiquitination"/>
    <property type="evidence" value="ECO:0007669"/>
    <property type="project" value="InterPro"/>
</dbReference>
<dbReference type="SUPFAM" id="SSF57850">
    <property type="entry name" value="RING/U-box"/>
    <property type="match status" value="1"/>
</dbReference>
<keyword evidence="2" id="KW-0472">Membrane</keyword>
<feature type="domain" description="U-box" evidence="3">
    <location>
        <begin position="79"/>
        <end position="152"/>
    </location>
</feature>
<dbReference type="InterPro" id="IPR003613">
    <property type="entry name" value="Ubox_domain"/>
</dbReference>
<evidence type="ECO:0000313" key="4">
    <source>
        <dbReference type="EMBL" id="CAE0246517.1"/>
    </source>
</evidence>
<dbReference type="PANTHER" id="PTHR46573">
    <property type="entry name" value="WD REPEAT, SAM AND U-BOX DOMAIN-CONTAINING PROTEIN 1"/>
    <property type="match status" value="1"/>
</dbReference>
<evidence type="ECO:0000256" key="1">
    <source>
        <dbReference type="SAM" id="MobiDB-lite"/>
    </source>
</evidence>
<feature type="region of interest" description="Disordered" evidence="1">
    <location>
        <begin position="147"/>
        <end position="172"/>
    </location>
</feature>
<gene>
    <name evidence="4" type="ORF">PBIL07802_LOCUS8700</name>
</gene>
<name>A0A7S3D4R5_9EUKA</name>
<feature type="compositionally biased region" description="Basic and acidic residues" evidence="1">
    <location>
        <begin position="147"/>
        <end position="167"/>
    </location>
</feature>
<dbReference type="GO" id="GO:0004842">
    <property type="term" value="F:ubiquitin-protein transferase activity"/>
    <property type="evidence" value="ECO:0007669"/>
    <property type="project" value="InterPro"/>
</dbReference>
<dbReference type="PANTHER" id="PTHR46573:SF1">
    <property type="entry name" value="WD REPEAT, SAM AND U-BOX DOMAIN-CONTAINING PROTEIN 1"/>
    <property type="match status" value="1"/>
</dbReference>
<dbReference type="SMART" id="SM00504">
    <property type="entry name" value="Ubox"/>
    <property type="match status" value="1"/>
</dbReference>
<accession>A0A7S3D4R5</accession>
<evidence type="ECO:0000256" key="2">
    <source>
        <dbReference type="SAM" id="Phobius"/>
    </source>
</evidence>
<dbReference type="CDD" id="cd16655">
    <property type="entry name" value="RING-Ubox_WDSUB1-like"/>
    <property type="match status" value="1"/>
</dbReference>
<dbReference type="PROSITE" id="PS51698">
    <property type="entry name" value="U_BOX"/>
    <property type="match status" value="1"/>
</dbReference>